<evidence type="ECO:0000256" key="4">
    <source>
        <dbReference type="ARBA" id="ARBA00022840"/>
    </source>
</evidence>
<dbReference type="STRING" id="1230905.A0A1G4KAI9"/>
<dbReference type="GO" id="GO:0006364">
    <property type="term" value="P:rRNA processing"/>
    <property type="evidence" value="ECO:0007669"/>
    <property type="project" value="UniProtKB-ARBA"/>
</dbReference>
<sequence length="580" mass="65247">MKIGREMRWTRYSIYSDSMFSVTQSRPLLFVREWSLYSRRFYRTSKPNILVKTSNNAPRKRHPAKDKRSSLNPTPFQYGTYGGLIENEDKIVEQTSALLKKVATFHQLKILPDVRTAAQSVLSQESILNNRNYIASNRKEVRIKKEHSGLDADSINPSPIQVATIQKLAKTLMDIKLQVHTIAAETGSGKTMAYLIPLFDYLKRFEVENAAEWESLKDKAVIRSAILVPTHELADQVYNTVNTMAEALDLNACKYGSGSTYSGFLDSVKARVDILVTTPGKMLNLFNVRIIERPERLFARTSFVVLDEADTLMDKSWLEETYKTIQMMPNAYHLLLCSATIPNEFRKTVQRLFPTSHSISTPKLHRLPNNIDFKLIDATLNPYKGSKMKALAQTLYAITMDGTELGFQKRAIIFVNEKKDVANIVEKLVNDFGHDCVGLTGEDSAEVRAEKIKPFVSPPQPLKSATTDLRDQAAEQISTTSYTVPGSNVIISNSFHSNGEVRATLKVLVTSDVTARGINFQGVRNIILYDVPKTAVDLVHRVGRTGRMNQSGRVFMLTDKKTKSWAKGLPKVARNHIPIA</sequence>
<dbReference type="Pfam" id="PF00270">
    <property type="entry name" value="DEAD"/>
    <property type="match status" value="1"/>
</dbReference>
<dbReference type="PANTHER" id="PTHR47959">
    <property type="entry name" value="ATP-DEPENDENT RNA HELICASE RHLE-RELATED"/>
    <property type="match status" value="1"/>
</dbReference>
<dbReference type="AlphaFoldDB" id="A0A1G4KAI9"/>
<reference evidence="9 10" key="1">
    <citation type="submission" date="2016-03" db="EMBL/GenBank/DDBJ databases">
        <authorList>
            <person name="Devillers H."/>
        </authorList>
    </citation>
    <scope>NUCLEOTIDE SEQUENCE [LARGE SCALE GENOMIC DNA]</scope>
    <source>
        <strain evidence="9">CBS 11717</strain>
    </source>
</reference>
<feature type="domain" description="Helicase C-terminal" evidence="8">
    <location>
        <begin position="390"/>
        <end position="580"/>
    </location>
</feature>
<keyword evidence="3" id="KW-0347">Helicase</keyword>
<proteinExistence type="predicted"/>
<accession>A0A1G4KAI9</accession>
<dbReference type="InterPro" id="IPR001650">
    <property type="entry name" value="Helicase_C-like"/>
</dbReference>
<protein>
    <submittedName>
        <fullName evidence="9">LAMI_0G10154g1_1</fullName>
    </submittedName>
</protein>
<dbReference type="EMBL" id="LT598469">
    <property type="protein sequence ID" value="SCV01230.1"/>
    <property type="molecule type" value="Genomic_DNA"/>
</dbReference>
<dbReference type="PROSITE" id="PS51192">
    <property type="entry name" value="HELICASE_ATP_BIND_1"/>
    <property type="match status" value="1"/>
</dbReference>
<dbReference type="GO" id="GO:0003723">
    <property type="term" value="F:RNA binding"/>
    <property type="evidence" value="ECO:0007669"/>
    <property type="project" value="UniProtKB-KW"/>
</dbReference>
<evidence type="ECO:0000256" key="3">
    <source>
        <dbReference type="ARBA" id="ARBA00022806"/>
    </source>
</evidence>
<dbReference type="InterPro" id="IPR011545">
    <property type="entry name" value="DEAD/DEAH_box_helicase_dom"/>
</dbReference>
<evidence type="ECO:0000256" key="6">
    <source>
        <dbReference type="SAM" id="MobiDB-lite"/>
    </source>
</evidence>
<dbReference type="GO" id="GO:0005829">
    <property type="term" value="C:cytosol"/>
    <property type="evidence" value="ECO:0007669"/>
    <property type="project" value="TreeGrafter"/>
</dbReference>
<dbReference type="CDD" id="cd18787">
    <property type="entry name" value="SF2_C_DEAD"/>
    <property type="match status" value="1"/>
</dbReference>
<evidence type="ECO:0000313" key="10">
    <source>
        <dbReference type="Proteomes" id="UP000191024"/>
    </source>
</evidence>
<dbReference type="OrthoDB" id="10256233at2759"/>
<evidence type="ECO:0000259" key="8">
    <source>
        <dbReference type="PROSITE" id="PS51194"/>
    </source>
</evidence>
<dbReference type="Proteomes" id="UP000191024">
    <property type="component" value="Chromosome G"/>
</dbReference>
<organism evidence="9 10">
    <name type="scientific">Lachancea mirantina</name>
    <dbReference type="NCBI Taxonomy" id="1230905"/>
    <lineage>
        <taxon>Eukaryota</taxon>
        <taxon>Fungi</taxon>
        <taxon>Dikarya</taxon>
        <taxon>Ascomycota</taxon>
        <taxon>Saccharomycotina</taxon>
        <taxon>Saccharomycetes</taxon>
        <taxon>Saccharomycetales</taxon>
        <taxon>Saccharomycetaceae</taxon>
        <taxon>Lachancea</taxon>
    </lineage>
</organism>
<dbReference type="SMART" id="SM00490">
    <property type="entry name" value="HELICc"/>
    <property type="match status" value="1"/>
</dbReference>
<evidence type="ECO:0000256" key="2">
    <source>
        <dbReference type="ARBA" id="ARBA00022801"/>
    </source>
</evidence>
<dbReference type="InterPro" id="IPR050079">
    <property type="entry name" value="DEAD_box_RNA_helicase"/>
</dbReference>
<gene>
    <name evidence="9" type="ORF">LAMI_0G10154G</name>
</gene>
<dbReference type="PANTHER" id="PTHR47959:SF13">
    <property type="entry name" value="ATP-DEPENDENT RNA HELICASE RHLE"/>
    <property type="match status" value="1"/>
</dbReference>
<keyword evidence="4" id="KW-0067">ATP-binding</keyword>
<dbReference type="GO" id="GO:0016787">
    <property type="term" value="F:hydrolase activity"/>
    <property type="evidence" value="ECO:0007669"/>
    <property type="project" value="UniProtKB-KW"/>
</dbReference>
<evidence type="ECO:0000313" key="9">
    <source>
        <dbReference type="EMBL" id="SCV01230.1"/>
    </source>
</evidence>
<dbReference type="Gene3D" id="3.40.50.300">
    <property type="entry name" value="P-loop containing nucleotide triphosphate hydrolases"/>
    <property type="match status" value="2"/>
</dbReference>
<dbReference type="Pfam" id="PF00271">
    <property type="entry name" value="Helicase_C"/>
    <property type="match status" value="1"/>
</dbReference>
<dbReference type="SMART" id="SM00487">
    <property type="entry name" value="DEXDc"/>
    <property type="match status" value="1"/>
</dbReference>
<dbReference type="InterPro" id="IPR027417">
    <property type="entry name" value="P-loop_NTPase"/>
</dbReference>
<dbReference type="SUPFAM" id="SSF52540">
    <property type="entry name" value="P-loop containing nucleoside triphosphate hydrolases"/>
    <property type="match status" value="1"/>
</dbReference>
<dbReference type="GO" id="GO:0005524">
    <property type="term" value="F:ATP binding"/>
    <property type="evidence" value="ECO:0007669"/>
    <property type="project" value="UniProtKB-KW"/>
</dbReference>
<evidence type="ECO:0000256" key="5">
    <source>
        <dbReference type="ARBA" id="ARBA00022884"/>
    </source>
</evidence>
<keyword evidence="5" id="KW-0694">RNA-binding</keyword>
<dbReference type="GO" id="GO:0003724">
    <property type="term" value="F:RNA helicase activity"/>
    <property type="evidence" value="ECO:0007669"/>
    <property type="project" value="TreeGrafter"/>
</dbReference>
<keyword evidence="1" id="KW-0547">Nucleotide-binding</keyword>
<feature type="domain" description="Helicase ATP-binding" evidence="7">
    <location>
        <begin position="171"/>
        <end position="359"/>
    </location>
</feature>
<keyword evidence="2" id="KW-0378">Hydrolase</keyword>
<dbReference type="InterPro" id="IPR014001">
    <property type="entry name" value="Helicase_ATP-bd"/>
</dbReference>
<evidence type="ECO:0000256" key="1">
    <source>
        <dbReference type="ARBA" id="ARBA00022741"/>
    </source>
</evidence>
<evidence type="ECO:0000259" key="7">
    <source>
        <dbReference type="PROSITE" id="PS51192"/>
    </source>
</evidence>
<keyword evidence="10" id="KW-1185">Reference proteome</keyword>
<name>A0A1G4KAI9_9SACH</name>
<feature type="region of interest" description="Disordered" evidence="6">
    <location>
        <begin position="52"/>
        <end position="72"/>
    </location>
</feature>
<dbReference type="PROSITE" id="PS51194">
    <property type="entry name" value="HELICASE_CTER"/>
    <property type="match status" value="1"/>
</dbReference>